<gene>
    <name evidence="3" type="ORF">GCM10010411_62720</name>
</gene>
<dbReference type="PANTHER" id="PTHR14140:SF27">
    <property type="entry name" value="OS04G0289800 PROTEIN"/>
    <property type="match status" value="1"/>
</dbReference>
<keyword evidence="4" id="KW-1185">Reference proteome</keyword>
<feature type="region of interest" description="Disordered" evidence="1">
    <location>
        <begin position="1"/>
        <end position="22"/>
    </location>
</feature>
<feature type="compositionally biased region" description="Basic and acidic residues" evidence="1">
    <location>
        <begin position="1"/>
        <end position="14"/>
    </location>
</feature>
<dbReference type="Gene3D" id="2.30.280.10">
    <property type="entry name" value="SRA-YDG"/>
    <property type="match status" value="1"/>
</dbReference>
<dbReference type="InterPro" id="IPR003615">
    <property type="entry name" value="HNH_nuc"/>
</dbReference>
<dbReference type="SUPFAM" id="SSF88697">
    <property type="entry name" value="PUA domain-like"/>
    <property type="match status" value="1"/>
</dbReference>
<dbReference type="RefSeq" id="WP_344546086.1">
    <property type="nucleotide sequence ID" value="NZ_BAAATD010000009.1"/>
</dbReference>
<protein>
    <submittedName>
        <fullName evidence="3">YDG/SRA domain-containing protein</fullName>
    </submittedName>
</protein>
<feature type="domain" description="YDG" evidence="2">
    <location>
        <begin position="9"/>
        <end position="154"/>
    </location>
</feature>
<dbReference type="SMART" id="SM00466">
    <property type="entry name" value="SRA"/>
    <property type="match status" value="1"/>
</dbReference>
<feature type="region of interest" description="Disordered" evidence="1">
    <location>
        <begin position="161"/>
        <end position="197"/>
    </location>
</feature>
<dbReference type="Proteomes" id="UP001501509">
    <property type="component" value="Unassembled WGS sequence"/>
</dbReference>
<dbReference type="Pfam" id="PF02182">
    <property type="entry name" value="SAD_SRA"/>
    <property type="match status" value="1"/>
</dbReference>
<dbReference type="EMBL" id="BAAATD010000009">
    <property type="protein sequence ID" value="GAA2618679.1"/>
    <property type="molecule type" value="Genomic_DNA"/>
</dbReference>
<proteinExistence type="predicted"/>
<comment type="caution">
    <text evidence="3">The sequence shown here is derived from an EMBL/GenBank/DDBJ whole genome shotgun (WGS) entry which is preliminary data.</text>
</comment>
<dbReference type="InterPro" id="IPR045134">
    <property type="entry name" value="UHRF1/2-like"/>
</dbReference>
<organism evidence="3 4">
    <name type="scientific">Actinomadura fulvescens</name>
    <dbReference type="NCBI Taxonomy" id="46160"/>
    <lineage>
        <taxon>Bacteria</taxon>
        <taxon>Bacillati</taxon>
        <taxon>Actinomycetota</taxon>
        <taxon>Actinomycetes</taxon>
        <taxon>Streptosporangiales</taxon>
        <taxon>Thermomonosporaceae</taxon>
        <taxon>Actinomadura</taxon>
    </lineage>
</organism>
<reference evidence="4" key="1">
    <citation type="journal article" date="2019" name="Int. J. Syst. Evol. Microbiol.">
        <title>The Global Catalogue of Microorganisms (GCM) 10K type strain sequencing project: providing services to taxonomists for standard genome sequencing and annotation.</title>
        <authorList>
            <consortium name="The Broad Institute Genomics Platform"/>
            <consortium name="The Broad Institute Genome Sequencing Center for Infectious Disease"/>
            <person name="Wu L."/>
            <person name="Ma J."/>
        </authorList>
    </citation>
    <scope>NUCLEOTIDE SEQUENCE [LARGE SCALE GENOMIC DNA]</scope>
    <source>
        <strain evidence="4">JCM 6833</strain>
    </source>
</reference>
<name>A0ABP6CFM6_9ACTN</name>
<sequence length="313" mass="34382">MANYKREFGEKPGHPEGSTYGGRLEIQAAGLHAHERNGISGTAAEGADAIVVSGGYSDDDDRGDELFYTGEGGRDPNTGKQIKDQTETAAGNAGLITSELEGLPVRVFYGSESTSEKAPASGYVYDGLYRVVDHWFAPSKDDASLRVLIFHMVKIGSAADVEASEEFPTEDTEPDTEAIEDEIEPGPVGRTETRTERLNRRRKIAREIKAWYGGRCQVCGQTVDLPNGPHAECAHIKGLGKKHNGPDVHANVLCLCPNDHVRFDYGAIYLTDDLKVMNKLTGEVIGELTVNRRKHKIGLDYVRYHRALWVKEP</sequence>
<accession>A0ABP6CFM6</accession>
<dbReference type="Gene3D" id="1.10.30.50">
    <property type="match status" value="1"/>
</dbReference>
<dbReference type="Pfam" id="PF13391">
    <property type="entry name" value="HNH_2"/>
    <property type="match status" value="1"/>
</dbReference>
<evidence type="ECO:0000313" key="3">
    <source>
        <dbReference type="EMBL" id="GAA2618679.1"/>
    </source>
</evidence>
<dbReference type="PROSITE" id="PS51015">
    <property type="entry name" value="YDG"/>
    <property type="match status" value="1"/>
</dbReference>
<evidence type="ECO:0000259" key="2">
    <source>
        <dbReference type="PROSITE" id="PS51015"/>
    </source>
</evidence>
<evidence type="ECO:0000313" key="4">
    <source>
        <dbReference type="Proteomes" id="UP001501509"/>
    </source>
</evidence>
<dbReference type="InterPro" id="IPR036987">
    <property type="entry name" value="SRA-YDG_sf"/>
</dbReference>
<evidence type="ECO:0000256" key="1">
    <source>
        <dbReference type="SAM" id="MobiDB-lite"/>
    </source>
</evidence>
<dbReference type="PANTHER" id="PTHR14140">
    <property type="entry name" value="E3 UBIQUITIN-PROTEIN LIGASE UHRF-RELATED"/>
    <property type="match status" value="1"/>
</dbReference>
<dbReference type="InterPro" id="IPR003105">
    <property type="entry name" value="SRA_YDG"/>
</dbReference>
<feature type="compositionally biased region" description="Acidic residues" evidence="1">
    <location>
        <begin position="162"/>
        <end position="184"/>
    </location>
</feature>
<dbReference type="InterPro" id="IPR015947">
    <property type="entry name" value="PUA-like_sf"/>
</dbReference>